<comment type="subcellular location">
    <subcellularLocation>
        <location evidence="1">Nucleus</location>
    </subcellularLocation>
</comment>
<comment type="pathway">
    <text evidence="2">Protein modification; protein sumoylation.</text>
</comment>
<reference evidence="15" key="1">
    <citation type="submission" date="2025-08" db="UniProtKB">
        <authorList>
            <consortium name="RefSeq"/>
        </authorList>
    </citation>
    <scope>IDENTIFICATION</scope>
    <source>
        <tissue evidence="15">Whole organism</tissue>
    </source>
</reference>
<evidence type="ECO:0000256" key="3">
    <source>
        <dbReference type="ARBA" id="ARBA00005383"/>
    </source>
</evidence>
<keyword evidence="14" id="KW-1185">Reference proteome</keyword>
<feature type="compositionally biased region" description="Low complexity" evidence="11">
    <location>
        <begin position="14"/>
        <end position="43"/>
    </location>
</feature>
<feature type="compositionally biased region" description="Polar residues" evidence="11">
    <location>
        <begin position="447"/>
        <end position="457"/>
    </location>
</feature>
<feature type="compositionally biased region" description="Polar residues" evidence="11">
    <location>
        <begin position="776"/>
        <end position="787"/>
    </location>
</feature>
<feature type="compositionally biased region" description="Polar residues" evidence="11">
    <location>
        <begin position="667"/>
        <end position="678"/>
    </location>
</feature>
<evidence type="ECO:0000256" key="4">
    <source>
        <dbReference type="ARBA" id="ARBA00022679"/>
    </source>
</evidence>
<feature type="domain" description="PINIT" evidence="13">
    <location>
        <begin position="156"/>
        <end position="286"/>
    </location>
</feature>
<feature type="compositionally biased region" description="Acidic residues" evidence="11">
    <location>
        <begin position="807"/>
        <end position="819"/>
    </location>
</feature>
<keyword evidence="9" id="KW-0539">Nucleus</keyword>
<dbReference type="GeneID" id="108683174"/>
<evidence type="ECO:0000256" key="1">
    <source>
        <dbReference type="ARBA" id="ARBA00004123"/>
    </source>
</evidence>
<dbReference type="InterPro" id="IPR004181">
    <property type="entry name" value="Znf_MIZ"/>
</dbReference>
<organism evidence="14 15">
    <name type="scientific">Hyalella azteca</name>
    <name type="common">Amphipod</name>
    <dbReference type="NCBI Taxonomy" id="294128"/>
    <lineage>
        <taxon>Eukaryota</taxon>
        <taxon>Metazoa</taxon>
        <taxon>Ecdysozoa</taxon>
        <taxon>Arthropoda</taxon>
        <taxon>Crustacea</taxon>
        <taxon>Multicrustacea</taxon>
        <taxon>Malacostraca</taxon>
        <taxon>Eumalacostraca</taxon>
        <taxon>Peracarida</taxon>
        <taxon>Amphipoda</taxon>
        <taxon>Senticaudata</taxon>
        <taxon>Talitrida</taxon>
        <taxon>Talitroidea</taxon>
        <taxon>Hyalellidae</taxon>
        <taxon>Hyalella</taxon>
    </lineage>
</organism>
<dbReference type="OMA" id="YIVEMIT"/>
<dbReference type="GO" id="GO:0000785">
    <property type="term" value="C:chromatin"/>
    <property type="evidence" value="ECO:0007669"/>
    <property type="project" value="TreeGrafter"/>
</dbReference>
<feature type="compositionally biased region" description="Basic and acidic residues" evidence="11">
    <location>
        <begin position="1"/>
        <end position="13"/>
    </location>
</feature>
<dbReference type="Pfam" id="PF02891">
    <property type="entry name" value="zf-MIZ"/>
    <property type="match status" value="1"/>
</dbReference>
<dbReference type="OrthoDB" id="10263264at2759"/>
<feature type="region of interest" description="Disordered" evidence="11">
    <location>
        <begin position="1"/>
        <end position="43"/>
    </location>
</feature>
<feature type="compositionally biased region" description="Low complexity" evidence="11">
    <location>
        <begin position="684"/>
        <end position="707"/>
    </location>
</feature>
<sequence length="870" mass="90998">MPRTRRSTEELRQHVAAAQQLQQQQQGARRTTPRQAALDSASSISTSQSIIAQSLSSAAGAVAPVGPFGHTSLQPAGPLGIEVMSYGARGSQGAGGAANPHGLHVNKVPSVPLSTMAYAQQTGVSSQQQRSYSAAISAAGLAMTYPASAAALSAQQLSSANYPINPDVKLKKLPFYDILAELLKPSSLAPQGSGRYQELGFNFSLTPHQANKIANSRDLRPGKLDYNVQSPIPTSKPGVEPKRPSRPVNITALCRISPTVTNRVQVSWASEYGRCYVISVYLVQKLSSDDLLHRLKSKGVRIADFTRSLIKQKLNEDGDCEIATTSLRCSLMCPLGKMRMLLPCRANTCNHLQCFDASLYLQMNERKPTWTCPVCDKPAVYDTLVIDGYFQDVLRLNTTSNEVTLHKDGSWTPLVAKKERPEPQAEKRKSIVAIETLSDSDDDAAPTQPSAAPTNNVLIDDSVVEEVPSGGEAAAKKKASSNVEIITLETSSEEDDDDDDEEEDDDAQPPPAKRPYDPALASSGVPPSEQSNKNDSTATTPTPEGLSSNNEVPVGVTESSPMTPSHQVPLPPPVISASVASSLAQLPAGTSVLATNADGSLPTVGSPASNAAAVAAAAASSTAAAVATITPVSHSPVGSDGAKSDDSWSVGTVDPGKRLIFRKSMTCSSNGSSVATVNGGSGPSDGDASALLAAPASSPSVVSCSPPHNAATREVRASDEASSSQSDVPNSRLSPVPPSSPSSQPSFMPIPRAFPTQSSQSTSSQSSSEISQTTEGLNTGGNDSVQLTRRTRTSNRATRFQGITWEGDSDSSSDEEFDGDVARDDSGGRRRQKRGRSISAGRSRTTSSSSSTSATGVSDATPAASASPSR</sequence>
<dbReference type="Gene3D" id="2.60.120.780">
    <property type="entry name" value="PINIT domain"/>
    <property type="match status" value="2"/>
</dbReference>
<accession>A0A979FR20</accession>
<keyword evidence="4" id="KW-0808">Transferase</keyword>
<comment type="similarity">
    <text evidence="3">Belongs to the PIAS family.</text>
</comment>
<gene>
    <name evidence="15" type="primary">LOC108683174</name>
</gene>
<dbReference type="InterPro" id="IPR023321">
    <property type="entry name" value="PINIT"/>
</dbReference>
<keyword evidence="6 10" id="KW-0863">Zinc-finger</keyword>
<evidence type="ECO:0000256" key="2">
    <source>
        <dbReference type="ARBA" id="ARBA00004718"/>
    </source>
</evidence>
<keyword evidence="8" id="KW-0862">Zinc</keyword>
<dbReference type="KEGG" id="hazt:108683174"/>
<dbReference type="GO" id="GO:0061665">
    <property type="term" value="F:SUMO ligase activity"/>
    <property type="evidence" value="ECO:0007669"/>
    <property type="project" value="TreeGrafter"/>
</dbReference>
<proteinExistence type="inferred from homology"/>
<evidence type="ECO:0000256" key="11">
    <source>
        <dbReference type="SAM" id="MobiDB-lite"/>
    </source>
</evidence>
<feature type="compositionally biased region" description="Polar residues" evidence="11">
    <location>
        <begin position="480"/>
        <end position="490"/>
    </location>
</feature>
<feature type="compositionally biased region" description="Acidic residues" evidence="11">
    <location>
        <begin position="491"/>
        <end position="507"/>
    </location>
</feature>
<keyword evidence="5" id="KW-0479">Metal-binding</keyword>
<feature type="region of interest" description="Disordered" evidence="11">
    <location>
        <begin position="632"/>
        <end position="653"/>
    </location>
</feature>
<feature type="domain" description="SP-RING-type" evidence="12">
    <location>
        <begin position="318"/>
        <end position="399"/>
    </location>
</feature>
<dbReference type="CDD" id="cd16790">
    <property type="entry name" value="SP-RING_PIAS"/>
    <property type="match status" value="1"/>
</dbReference>
<dbReference type="GO" id="GO:0003712">
    <property type="term" value="F:transcription coregulator activity"/>
    <property type="evidence" value="ECO:0007669"/>
    <property type="project" value="TreeGrafter"/>
</dbReference>
<evidence type="ECO:0000313" key="14">
    <source>
        <dbReference type="Proteomes" id="UP000694843"/>
    </source>
</evidence>
<dbReference type="GO" id="GO:0016925">
    <property type="term" value="P:protein sumoylation"/>
    <property type="evidence" value="ECO:0007669"/>
    <property type="project" value="TreeGrafter"/>
</dbReference>
<feature type="compositionally biased region" description="Low complexity" evidence="11">
    <location>
        <begin position="837"/>
        <end position="870"/>
    </location>
</feature>
<evidence type="ECO:0000256" key="5">
    <source>
        <dbReference type="ARBA" id="ARBA00022723"/>
    </source>
</evidence>
<evidence type="ECO:0000256" key="9">
    <source>
        <dbReference type="ARBA" id="ARBA00023242"/>
    </source>
</evidence>
<dbReference type="InterPro" id="IPR013083">
    <property type="entry name" value="Znf_RING/FYVE/PHD"/>
</dbReference>
<evidence type="ECO:0000256" key="10">
    <source>
        <dbReference type="PROSITE-ProRule" id="PRU00452"/>
    </source>
</evidence>
<protein>
    <submittedName>
        <fullName evidence="15">E3 SUMO-protein ligase PIAS2-like</fullName>
    </submittedName>
</protein>
<dbReference type="Pfam" id="PF14324">
    <property type="entry name" value="PINIT"/>
    <property type="match status" value="2"/>
</dbReference>
<dbReference type="CTD" id="35927"/>
<dbReference type="GO" id="GO:0008270">
    <property type="term" value="F:zinc ion binding"/>
    <property type="evidence" value="ECO:0007669"/>
    <property type="project" value="UniProtKB-KW"/>
</dbReference>
<dbReference type="AlphaFoldDB" id="A0A979FR20"/>
<evidence type="ECO:0000259" key="12">
    <source>
        <dbReference type="PROSITE" id="PS51044"/>
    </source>
</evidence>
<evidence type="ECO:0000256" key="6">
    <source>
        <dbReference type="ARBA" id="ARBA00022771"/>
    </source>
</evidence>
<feature type="compositionally biased region" description="Polar residues" evidence="11">
    <location>
        <begin position="528"/>
        <end position="566"/>
    </location>
</feature>
<dbReference type="FunFam" id="3.30.40.10:FF:000247">
    <property type="entry name" value="Uncharacterized protein, isoform B"/>
    <property type="match status" value="1"/>
</dbReference>
<dbReference type="PROSITE" id="PS51466">
    <property type="entry name" value="PINIT"/>
    <property type="match status" value="1"/>
</dbReference>
<dbReference type="GO" id="GO:0005634">
    <property type="term" value="C:nucleus"/>
    <property type="evidence" value="ECO:0007669"/>
    <property type="project" value="UniProtKB-SubCell"/>
</dbReference>
<dbReference type="GO" id="GO:0006357">
    <property type="term" value="P:regulation of transcription by RNA polymerase II"/>
    <property type="evidence" value="ECO:0007669"/>
    <property type="project" value="TreeGrafter"/>
</dbReference>
<feature type="region of interest" description="Disordered" evidence="11">
    <location>
        <begin position="438"/>
        <end position="571"/>
    </location>
</feature>
<dbReference type="GO" id="GO:0097240">
    <property type="term" value="P:chromosome attachment to the nuclear envelope"/>
    <property type="evidence" value="ECO:0007669"/>
    <property type="project" value="UniProtKB-ARBA"/>
</dbReference>
<dbReference type="PANTHER" id="PTHR10782">
    <property type="entry name" value="ZINC FINGER MIZ DOMAIN-CONTAINING PROTEIN"/>
    <property type="match status" value="1"/>
</dbReference>
<dbReference type="InterPro" id="IPR038654">
    <property type="entry name" value="PINIT_sf"/>
</dbReference>
<dbReference type="PANTHER" id="PTHR10782:SF94">
    <property type="entry name" value="SUPPRESSOR OF VARIEGATION 2-10, ISOFORM I"/>
    <property type="match status" value="1"/>
</dbReference>
<dbReference type="PROSITE" id="PS51044">
    <property type="entry name" value="ZF_SP_RING"/>
    <property type="match status" value="1"/>
</dbReference>
<feature type="region of interest" description="Disordered" evidence="11">
    <location>
        <begin position="667"/>
        <end position="870"/>
    </location>
</feature>
<feature type="compositionally biased region" description="Low complexity" evidence="11">
    <location>
        <begin position="741"/>
        <end position="775"/>
    </location>
</feature>
<evidence type="ECO:0000313" key="15">
    <source>
        <dbReference type="RefSeq" id="XP_047738926.1"/>
    </source>
</evidence>
<dbReference type="RefSeq" id="XP_047738926.1">
    <property type="nucleotide sequence ID" value="XM_047882970.1"/>
</dbReference>
<evidence type="ECO:0000259" key="13">
    <source>
        <dbReference type="PROSITE" id="PS51466"/>
    </source>
</evidence>
<evidence type="ECO:0000256" key="8">
    <source>
        <dbReference type="ARBA" id="ARBA00022833"/>
    </source>
</evidence>
<dbReference type="Proteomes" id="UP000694843">
    <property type="component" value="Unplaced"/>
</dbReference>
<keyword evidence="7" id="KW-0833">Ubl conjugation pathway</keyword>
<evidence type="ECO:0000256" key="7">
    <source>
        <dbReference type="ARBA" id="ARBA00022786"/>
    </source>
</evidence>
<dbReference type="Gene3D" id="3.30.40.10">
    <property type="entry name" value="Zinc/RING finger domain, C3HC4 (zinc finger)"/>
    <property type="match status" value="1"/>
</dbReference>
<name>A0A979FR20_HYAAZ</name>